<dbReference type="PROSITE" id="PS50850">
    <property type="entry name" value="MFS"/>
    <property type="match status" value="1"/>
</dbReference>
<dbReference type="InterPro" id="IPR020846">
    <property type="entry name" value="MFS_dom"/>
</dbReference>
<feature type="region of interest" description="Disordered" evidence="6">
    <location>
        <begin position="518"/>
        <end position="538"/>
    </location>
</feature>
<gene>
    <name evidence="9" type="ORF">M0813_18897</name>
</gene>
<feature type="compositionally biased region" description="Basic and acidic residues" evidence="6">
    <location>
        <begin position="299"/>
        <end position="311"/>
    </location>
</feature>
<name>A0ABQ8YRX7_9EUKA</name>
<evidence type="ECO:0000256" key="2">
    <source>
        <dbReference type="ARBA" id="ARBA00022448"/>
    </source>
</evidence>
<feature type="compositionally biased region" description="Basic and acidic residues" evidence="6">
    <location>
        <begin position="282"/>
        <end position="291"/>
    </location>
</feature>
<feature type="transmembrane region" description="Helical" evidence="7">
    <location>
        <begin position="399"/>
        <end position="423"/>
    </location>
</feature>
<protein>
    <submittedName>
        <fullName evidence="9">Major facilitator superfamily domain-containing protein</fullName>
    </submittedName>
</protein>
<evidence type="ECO:0000313" key="10">
    <source>
        <dbReference type="Proteomes" id="UP001150062"/>
    </source>
</evidence>
<sequence length="538" mass="60468">MVWRLHPLQVSYYSEVVICALYSVIVSLIADASRNVGAEGWLIGFIAGVYSYSALFSNLLLGYISDKFGRPLTLFIADIFYSILSGITGLYPNKWYILVIRLLTGCFAGIVSVGIAGVKDYSKTKEQSNKLMIWVVLSMGIGYIIGPLLIIILSLAELKFDLFCLILGLVSLIGTIILSVLVPETRTIGGSVQKKRELRLQNNTKAKNENFGDEPEQNSEKRPITQNYNSLDHNSNEEDLELIEIKDQELEEKITETTSKEEEEEEEDEDEDDDNNDDQDDNKDNKEREEESNKEEEDQSKQEKESKKEIENVSQKNHGNEIKKSHCFKELINKDLVLLLFLYFLFNIPRISLISASSLLVKDIFKLNPSTYAPLIVLTRGLMITISAKFFVKWAIKKFGTLWSFCGAAFVCTILLVCCAYIKQFWGFLVIYAAFCFILSIHTTLTASLIVYVAPKQAVGRVMGFAQVLASVAKGVGPLVTISIYLKSVTVFFYVCAALTLIQIPTIMLINVSKDSKEGKETTKEGDDKNSLIKKQQI</sequence>
<feature type="transmembrane region" description="Helical" evidence="7">
    <location>
        <begin position="131"/>
        <end position="156"/>
    </location>
</feature>
<dbReference type="Gene3D" id="1.20.1250.20">
    <property type="entry name" value="MFS general substrate transporter like domains"/>
    <property type="match status" value="1"/>
</dbReference>
<proteinExistence type="predicted"/>
<feature type="transmembrane region" description="Helical" evidence="7">
    <location>
        <begin position="71"/>
        <end position="91"/>
    </location>
</feature>
<feature type="transmembrane region" description="Helical" evidence="7">
    <location>
        <begin position="372"/>
        <end position="392"/>
    </location>
</feature>
<dbReference type="Pfam" id="PF07690">
    <property type="entry name" value="MFS_1"/>
    <property type="match status" value="2"/>
</dbReference>
<comment type="caution">
    <text evidence="9">The sequence shown here is derived from an EMBL/GenBank/DDBJ whole genome shotgun (WGS) entry which is preliminary data.</text>
</comment>
<feature type="domain" description="Major facilitator superfamily (MFS) profile" evidence="8">
    <location>
        <begin position="1"/>
        <end position="515"/>
    </location>
</feature>
<dbReference type="PANTHER" id="PTHR23504:SF15">
    <property type="entry name" value="MAJOR FACILITATOR SUPERFAMILY (MFS) PROFILE DOMAIN-CONTAINING PROTEIN"/>
    <property type="match status" value="1"/>
</dbReference>
<feature type="transmembrane region" description="Helical" evidence="7">
    <location>
        <begin position="12"/>
        <end position="30"/>
    </location>
</feature>
<keyword evidence="5 7" id="KW-0472">Membrane</keyword>
<evidence type="ECO:0000256" key="5">
    <source>
        <dbReference type="ARBA" id="ARBA00023136"/>
    </source>
</evidence>
<dbReference type="EMBL" id="JAOAOG010000127">
    <property type="protein sequence ID" value="KAJ6247368.1"/>
    <property type="molecule type" value="Genomic_DNA"/>
</dbReference>
<evidence type="ECO:0000256" key="4">
    <source>
        <dbReference type="ARBA" id="ARBA00022989"/>
    </source>
</evidence>
<feature type="compositionally biased region" description="Basic and acidic residues" evidence="6">
    <location>
        <begin position="518"/>
        <end position="531"/>
    </location>
</feature>
<comment type="subcellular location">
    <subcellularLocation>
        <location evidence="1">Membrane</location>
        <topology evidence="1">Multi-pass membrane protein</topology>
    </subcellularLocation>
</comment>
<feature type="transmembrane region" description="Helical" evidence="7">
    <location>
        <begin position="97"/>
        <end position="119"/>
    </location>
</feature>
<dbReference type="SUPFAM" id="SSF103473">
    <property type="entry name" value="MFS general substrate transporter"/>
    <property type="match status" value="1"/>
</dbReference>
<dbReference type="CDD" id="cd06174">
    <property type="entry name" value="MFS"/>
    <property type="match status" value="1"/>
</dbReference>
<keyword evidence="4 7" id="KW-1133">Transmembrane helix</keyword>
<dbReference type="InterPro" id="IPR011701">
    <property type="entry name" value="MFS"/>
</dbReference>
<evidence type="ECO:0000256" key="6">
    <source>
        <dbReference type="SAM" id="MobiDB-lite"/>
    </source>
</evidence>
<feature type="transmembrane region" description="Helical" evidence="7">
    <location>
        <begin position="162"/>
        <end position="182"/>
    </location>
</feature>
<keyword evidence="10" id="KW-1185">Reference proteome</keyword>
<feature type="transmembrane region" description="Helical" evidence="7">
    <location>
        <begin position="491"/>
        <end position="510"/>
    </location>
</feature>
<organism evidence="9 10">
    <name type="scientific">Anaeramoeba flamelloides</name>
    <dbReference type="NCBI Taxonomy" id="1746091"/>
    <lineage>
        <taxon>Eukaryota</taxon>
        <taxon>Metamonada</taxon>
        <taxon>Anaeramoebidae</taxon>
        <taxon>Anaeramoeba</taxon>
    </lineage>
</organism>
<feature type="transmembrane region" description="Helical" evidence="7">
    <location>
        <begin position="465"/>
        <end position="485"/>
    </location>
</feature>
<evidence type="ECO:0000256" key="3">
    <source>
        <dbReference type="ARBA" id="ARBA00022692"/>
    </source>
</evidence>
<accession>A0ABQ8YRX7</accession>
<feature type="region of interest" description="Disordered" evidence="6">
    <location>
        <begin position="202"/>
        <end position="316"/>
    </location>
</feature>
<reference evidence="9" key="1">
    <citation type="submission" date="2022-08" db="EMBL/GenBank/DDBJ databases">
        <title>Novel sulfate-reducing endosymbionts in the free-living metamonad Anaeramoeba.</title>
        <authorList>
            <person name="Jerlstrom-Hultqvist J."/>
            <person name="Cepicka I."/>
            <person name="Gallot-Lavallee L."/>
            <person name="Salas-Leiva D."/>
            <person name="Curtis B.A."/>
            <person name="Zahonova K."/>
            <person name="Pipaliya S."/>
            <person name="Dacks J."/>
            <person name="Roger A.J."/>
        </authorList>
    </citation>
    <scope>NUCLEOTIDE SEQUENCE</scope>
    <source>
        <strain evidence="9">Schooner1</strain>
    </source>
</reference>
<evidence type="ECO:0000256" key="1">
    <source>
        <dbReference type="ARBA" id="ARBA00004141"/>
    </source>
</evidence>
<feature type="transmembrane region" description="Helical" evidence="7">
    <location>
        <begin position="42"/>
        <end position="64"/>
    </location>
</feature>
<keyword evidence="2" id="KW-0813">Transport</keyword>
<feature type="transmembrane region" description="Helical" evidence="7">
    <location>
        <begin position="336"/>
        <end position="360"/>
    </location>
</feature>
<keyword evidence="3 7" id="KW-0812">Transmembrane</keyword>
<feature type="transmembrane region" description="Helical" evidence="7">
    <location>
        <begin position="429"/>
        <end position="453"/>
    </location>
</feature>
<dbReference type="PANTHER" id="PTHR23504">
    <property type="entry name" value="MAJOR FACILITATOR SUPERFAMILY DOMAIN-CONTAINING PROTEIN 10"/>
    <property type="match status" value="1"/>
</dbReference>
<feature type="compositionally biased region" description="Basic and acidic residues" evidence="6">
    <location>
        <begin position="243"/>
        <end position="260"/>
    </location>
</feature>
<dbReference type="InterPro" id="IPR036259">
    <property type="entry name" value="MFS_trans_sf"/>
</dbReference>
<evidence type="ECO:0000259" key="8">
    <source>
        <dbReference type="PROSITE" id="PS50850"/>
    </source>
</evidence>
<dbReference type="Proteomes" id="UP001150062">
    <property type="component" value="Unassembled WGS sequence"/>
</dbReference>
<feature type="compositionally biased region" description="Acidic residues" evidence="6">
    <location>
        <begin position="261"/>
        <end position="281"/>
    </location>
</feature>
<feature type="compositionally biased region" description="Polar residues" evidence="6">
    <location>
        <begin position="224"/>
        <end position="233"/>
    </location>
</feature>
<evidence type="ECO:0000256" key="7">
    <source>
        <dbReference type="SAM" id="Phobius"/>
    </source>
</evidence>
<evidence type="ECO:0000313" key="9">
    <source>
        <dbReference type="EMBL" id="KAJ6247368.1"/>
    </source>
</evidence>